<gene>
    <name evidence="3" type="ORF">ACOF00016_LOCUS12908</name>
</gene>
<dbReference type="EMBL" id="HBIM01016533">
    <property type="protein sequence ID" value="CAE0415839.1"/>
    <property type="molecule type" value="Transcribed_RNA"/>
</dbReference>
<dbReference type="AlphaFoldDB" id="A0A7S3L947"/>
<proteinExistence type="predicted"/>
<sequence>MKLALATLAFSFLSGLVTGQESQGAEDNNDSRNLMGIPSFIVAAKSSRGSKVAWRVFEKDDHPLVQDPKEVSVEAVPATKYRDGETRVHLERGQQYCLRVYKGDDESEYGSRWGRNYLEVLYFDGINRMPVKDSKITMYSPGLKAVCFTAKEDLMAKYPPDLVSCRNGNSWAEKALLVAAIDPIDSYTAKEVSEEAWEVSTDTDLSGEHDGKRDAFRHCYFTCRLTQEIGIDEALEAGDIHESCFYHGKASRDMDLYNNRVGAEIGDGTRSASTCKTGCLNAAANGDLVVLSSRRLLRGNQLTKADAREPGESKIVRYSYNKN</sequence>
<evidence type="ECO:0000313" key="3">
    <source>
        <dbReference type="EMBL" id="CAE0415839.1"/>
    </source>
</evidence>
<dbReference type="Pfam" id="PF22322">
    <property type="entry name" value="DUF6973"/>
    <property type="match status" value="1"/>
</dbReference>
<accession>A0A7S3L947</accession>
<protein>
    <recommendedName>
        <fullName evidence="2">DUF6973 domain-containing protein</fullName>
    </recommendedName>
</protein>
<feature type="signal peptide" evidence="1">
    <location>
        <begin position="1"/>
        <end position="19"/>
    </location>
</feature>
<evidence type="ECO:0000256" key="1">
    <source>
        <dbReference type="SAM" id="SignalP"/>
    </source>
</evidence>
<feature type="chain" id="PRO_5030639893" description="DUF6973 domain-containing protein" evidence="1">
    <location>
        <begin position="20"/>
        <end position="323"/>
    </location>
</feature>
<reference evidence="3" key="1">
    <citation type="submission" date="2021-01" db="EMBL/GenBank/DDBJ databases">
        <authorList>
            <person name="Corre E."/>
            <person name="Pelletier E."/>
            <person name="Niang G."/>
            <person name="Scheremetjew M."/>
            <person name="Finn R."/>
            <person name="Kale V."/>
            <person name="Holt S."/>
            <person name="Cochrane G."/>
            <person name="Meng A."/>
            <person name="Brown T."/>
            <person name="Cohen L."/>
        </authorList>
    </citation>
    <scope>NUCLEOTIDE SEQUENCE</scope>
    <source>
        <strain evidence="3">CCMP127</strain>
    </source>
</reference>
<dbReference type="InterPro" id="IPR054246">
    <property type="entry name" value="DUF6973"/>
</dbReference>
<organism evidence="3">
    <name type="scientific">Amphora coffeiformis</name>
    <dbReference type="NCBI Taxonomy" id="265554"/>
    <lineage>
        <taxon>Eukaryota</taxon>
        <taxon>Sar</taxon>
        <taxon>Stramenopiles</taxon>
        <taxon>Ochrophyta</taxon>
        <taxon>Bacillariophyta</taxon>
        <taxon>Bacillariophyceae</taxon>
        <taxon>Bacillariophycidae</taxon>
        <taxon>Thalassiophysales</taxon>
        <taxon>Catenulaceae</taxon>
        <taxon>Amphora</taxon>
    </lineage>
</organism>
<evidence type="ECO:0000259" key="2">
    <source>
        <dbReference type="Pfam" id="PF22322"/>
    </source>
</evidence>
<keyword evidence="1" id="KW-0732">Signal</keyword>
<feature type="domain" description="DUF6973" evidence="2">
    <location>
        <begin position="180"/>
        <end position="273"/>
    </location>
</feature>
<name>A0A7S3L947_9STRA</name>